<proteinExistence type="predicted"/>
<accession>A0A4Y3RHA3</accession>
<reference evidence="1 2" key="1">
    <citation type="submission" date="2019-06" db="EMBL/GenBank/DDBJ databases">
        <title>Whole genome shotgun sequence of Streptomyces gardneri NBRC 12865.</title>
        <authorList>
            <person name="Hosoyama A."/>
            <person name="Uohara A."/>
            <person name="Ohji S."/>
            <person name="Ichikawa N."/>
        </authorList>
    </citation>
    <scope>NUCLEOTIDE SEQUENCE [LARGE SCALE GENOMIC DNA]</scope>
    <source>
        <strain evidence="1 2">NBRC 12865</strain>
    </source>
</reference>
<organism evidence="1 2">
    <name type="scientific">Streptomyces gardneri</name>
    <dbReference type="NCBI Taxonomy" id="66892"/>
    <lineage>
        <taxon>Bacteria</taxon>
        <taxon>Bacillati</taxon>
        <taxon>Actinomycetota</taxon>
        <taxon>Actinomycetes</taxon>
        <taxon>Kitasatosporales</taxon>
        <taxon>Streptomycetaceae</taxon>
        <taxon>Streptomyces</taxon>
    </lineage>
</organism>
<dbReference type="AlphaFoldDB" id="A0A4Y3RHA3"/>
<protein>
    <submittedName>
        <fullName evidence="1">Uncharacterized protein</fullName>
    </submittedName>
</protein>
<sequence length="67" mass="7105">MTITGAVHTVLDDNPGMEPSMAERIVTEATKFESLLSWPSGDSAVSHVLSVTRVELPTLRSHSSGPA</sequence>
<gene>
    <name evidence="1" type="ORF">SGA01_27810</name>
</gene>
<evidence type="ECO:0000313" key="1">
    <source>
        <dbReference type="EMBL" id="GEB57176.1"/>
    </source>
</evidence>
<dbReference type="Proteomes" id="UP000315226">
    <property type="component" value="Unassembled WGS sequence"/>
</dbReference>
<keyword evidence="2" id="KW-1185">Reference proteome</keyword>
<comment type="caution">
    <text evidence="1">The sequence shown here is derived from an EMBL/GenBank/DDBJ whole genome shotgun (WGS) entry which is preliminary data.</text>
</comment>
<evidence type="ECO:0000313" key="2">
    <source>
        <dbReference type="Proteomes" id="UP000315226"/>
    </source>
</evidence>
<dbReference type="EMBL" id="BJMN01000015">
    <property type="protein sequence ID" value="GEB57176.1"/>
    <property type="molecule type" value="Genomic_DNA"/>
</dbReference>
<name>A0A4Y3RHA3_9ACTN</name>